<reference evidence="1 2" key="1">
    <citation type="journal article" date="2016" name="Nat. Commun.">
        <title>Ectomycorrhizal ecology is imprinted in the genome of the dominant symbiotic fungus Cenococcum geophilum.</title>
        <authorList>
            <consortium name="DOE Joint Genome Institute"/>
            <person name="Peter M."/>
            <person name="Kohler A."/>
            <person name="Ohm R.A."/>
            <person name="Kuo A."/>
            <person name="Krutzmann J."/>
            <person name="Morin E."/>
            <person name="Arend M."/>
            <person name="Barry K.W."/>
            <person name="Binder M."/>
            <person name="Choi C."/>
            <person name="Clum A."/>
            <person name="Copeland A."/>
            <person name="Grisel N."/>
            <person name="Haridas S."/>
            <person name="Kipfer T."/>
            <person name="LaButti K."/>
            <person name="Lindquist E."/>
            <person name="Lipzen A."/>
            <person name="Maire R."/>
            <person name="Meier B."/>
            <person name="Mihaltcheva S."/>
            <person name="Molinier V."/>
            <person name="Murat C."/>
            <person name="Poggeler S."/>
            <person name="Quandt C.A."/>
            <person name="Sperisen C."/>
            <person name="Tritt A."/>
            <person name="Tisserant E."/>
            <person name="Crous P.W."/>
            <person name="Henrissat B."/>
            <person name="Nehls U."/>
            <person name="Egli S."/>
            <person name="Spatafora J.W."/>
            <person name="Grigoriev I.V."/>
            <person name="Martin F.M."/>
        </authorList>
    </citation>
    <scope>NUCLEOTIDE SEQUENCE [LARGE SCALE GENOMIC DNA]</scope>
    <source>
        <strain evidence="1 2">CBS 459.81</strain>
    </source>
</reference>
<dbReference type="AlphaFoldDB" id="A0A8E2JI60"/>
<keyword evidence="2" id="KW-1185">Reference proteome</keyword>
<protein>
    <submittedName>
        <fullName evidence="1">Uncharacterized protein</fullName>
    </submittedName>
</protein>
<proteinExistence type="predicted"/>
<dbReference type="EMBL" id="KV744862">
    <property type="protein sequence ID" value="OCK83403.1"/>
    <property type="molecule type" value="Genomic_DNA"/>
</dbReference>
<organism evidence="1 2">
    <name type="scientific">Lepidopterella palustris CBS 459.81</name>
    <dbReference type="NCBI Taxonomy" id="1314670"/>
    <lineage>
        <taxon>Eukaryota</taxon>
        <taxon>Fungi</taxon>
        <taxon>Dikarya</taxon>
        <taxon>Ascomycota</taxon>
        <taxon>Pezizomycotina</taxon>
        <taxon>Dothideomycetes</taxon>
        <taxon>Pleosporomycetidae</taxon>
        <taxon>Mytilinidiales</taxon>
        <taxon>Argynnaceae</taxon>
        <taxon>Lepidopterella</taxon>
    </lineage>
</organism>
<dbReference type="Proteomes" id="UP000250266">
    <property type="component" value="Unassembled WGS sequence"/>
</dbReference>
<gene>
    <name evidence="1" type="ORF">K432DRAFT_183505</name>
</gene>
<evidence type="ECO:0000313" key="2">
    <source>
        <dbReference type="Proteomes" id="UP000250266"/>
    </source>
</evidence>
<evidence type="ECO:0000313" key="1">
    <source>
        <dbReference type="EMBL" id="OCK83403.1"/>
    </source>
</evidence>
<name>A0A8E2JI60_9PEZI</name>
<sequence length="177" mass="19476">MICAFLVRDSWPVSSRPSSPTAALLPSRAAVPRQVGLGSRARTLDCNIPRALYDVPSRPSLSLSTVTPQYQFGRAAERPSRKHPSCNCGGAAVWQYHRGKLHATCNSTGVGLSEKPFAKRAREEIVSLKVMASSKNQIQNGIRFRMTNRSCSPPQTTRRGNPSPSRNWLAVRSVLLY</sequence>
<accession>A0A8E2JI60</accession>